<sequence length="320" mass="36454">MIVITGAAGFIGSCSVSHFNQQGIEELIVVDQFDRADKQKNLAHCRYFQAIDRANFIPWLEQNAATVSLILHLGARTDTTEKEVAIFDELNLNYTKAICKICTTHQIPLIYASSGATYGLGEQGYDDATHPSLLKPLNPYGNSKNDFDQWLLAQDKQPPFWAGLKFFNVYGPNEYHKGRMASVIFHTFHQINKTNGMKLFRSHRPGIKDGEQSRDFVYVKDLLSIIDFLIEKRPASGLYNVGTGTARTFYDLAKYTFEAMNKVPHIGFIDTPEDIRDTYQYFTEAKMAKLRAAGYQKDFYSLEEGVKDYVQNYLMTANHY</sequence>
<dbReference type="AlphaFoldDB" id="A0A915YHS4"/>
<organism evidence="5 6">
    <name type="scientific">Aureispira anguillae</name>
    <dbReference type="NCBI Taxonomy" id="2864201"/>
    <lineage>
        <taxon>Bacteria</taxon>
        <taxon>Pseudomonadati</taxon>
        <taxon>Bacteroidota</taxon>
        <taxon>Saprospiria</taxon>
        <taxon>Saprospirales</taxon>
        <taxon>Saprospiraceae</taxon>
        <taxon>Aureispira</taxon>
    </lineage>
</organism>
<dbReference type="InterPro" id="IPR001509">
    <property type="entry name" value="Epimerase_deHydtase"/>
</dbReference>
<keyword evidence="2" id="KW-0413">Isomerase</keyword>
<feature type="domain" description="NAD-dependent epimerase/dehydratase" evidence="4">
    <location>
        <begin position="2"/>
        <end position="242"/>
    </location>
</feature>
<dbReference type="GO" id="GO:0008712">
    <property type="term" value="F:ADP-glyceromanno-heptose 6-epimerase activity"/>
    <property type="evidence" value="ECO:0007669"/>
    <property type="project" value="InterPro"/>
</dbReference>
<dbReference type="GO" id="GO:0050661">
    <property type="term" value="F:NADP binding"/>
    <property type="evidence" value="ECO:0007669"/>
    <property type="project" value="InterPro"/>
</dbReference>
<protein>
    <submittedName>
        <fullName evidence="5">ADP-glyceromanno-heptose 6-epimerase</fullName>
    </submittedName>
</protein>
<dbReference type="Gene3D" id="3.90.25.10">
    <property type="entry name" value="UDP-galactose 4-epimerase, domain 1"/>
    <property type="match status" value="1"/>
</dbReference>
<evidence type="ECO:0000313" key="5">
    <source>
        <dbReference type="EMBL" id="BDS13427.1"/>
    </source>
</evidence>
<keyword evidence="1" id="KW-0521">NADP</keyword>
<gene>
    <name evidence="5" type="ORF">AsAng_0041640</name>
</gene>
<dbReference type="InterPro" id="IPR011912">
    <property type="entry name" value="Heptose_epim"/>
</dbReference>
<dbReference type="GO" id="GO:0005975">
    <property type="term" value="P:carbohydrate metabolic process"/>
    <property type="evidence" value="ECO:0007669"/>
    <property type="project" value="InterPro"/>
</dbReference>
<dbReference type="PANTHER" id="PTHR43103:SF3">
    <property type="entry name" value="ADP-L-GLYCERO-D-MANNO-HEPTOSE-6-EPIMERASE"/>
    <property type="match status" value="1"/>
</dbReference>
<dbReference type="PANTHER" id="PTHR43103">
    <property type="entry name" value="NUCLEOSIDE-DIPHOSPHATE-SUGAR EPIMERASE"/>
    <property type="match status" value="1"/>
</dbReference>
<name>A0A915YHS4_9BACT</name>
<dbReference type="EMBL" id="AP026867">
    <property type="protein sequence ID" value="BDS13427.1"/>
    <property type="molecule type" value="Genomic_DNA"/>
</dbReference>
<evidence type="ECO:0000259" key="4">
    <source>
        <dbReference type="Pfam" id="PF01370"/>
    </source>
</evidence>
<dbReference type="NCBIfam" id="TIGR02197">
    <property type="entry name" value="heptose_epim"/>
    <property type="match status" value="1"/>
</dbReference>
<keyword evidence="3" id="KW-0119">Carbohydrate metabolism</keyword>
<dbReference type="Pfam" id="PF01370">
    <property type="entry name" value="Epimerase"/>
    <property type="match status" value="1"/>
</dbReference>
<accession>A0A915YHS4</accession>
<evidence type="ECO:0000313" key="6">
    <source>
        <dbReference type="Proteomes" id="UP001060919"/>
    </source>
</evidence>
<evidence type="ECO:0000256" key="1">
    <source>
        <dbReference type="ARBA" id="ARBA00022857"/>
    </source>
</evidence>
<dbReference type="InterPro" id="IPR036291">
    <property type="entry name" value="NAD(P)-bd_dom_sf"/>
</dbReference>
<keyword evidence="6" id="KW-1185">Reference proteome</keyword>
<dbReference type="CDD" id="cd05248">
    <property type="entry name" value="ADP_GME_SDR_e"/>
    <property type="match status" value="1"/>
</dbReference>
<evidence type="ECO:0000256" key="2">
    <source>
        <dbReference type="ARBA" id="ARBA00023235"/>
    </source>
</evidence>
<proteinExistence type="predicted"/>
<reference evidence="5" key="1">
    <citation type="submission" date="2022-09" db="EMBL/GenBank/DDBJ databases">
        <title>Aureispira anguillicida sp. nov., isolated from Leptocephalus of Japanese eel Anguilla japonica.</title>
        <authorList>
            <person name="Yuasa K."/>
            <person name="Mekata T."/>
            <person name="Ikunari K."/>
        </authorList>
    </citation>
    <scope>NUCLEOTIDE SEQUENCE</scope>
    <source>
        <strain evidence="5">EL160426</strain>
    </source>
</reference>
<dbReference type="SUPFAM" id="SSF51735">
    <property type="entry name" value="NAD(P)-binding Rossmann-fold domains"/>
    <property type="match status" value="1"/>
</dbReference>
<dbReference type="RefSeq" id="WP_264788698.1">
    <property type="nucleotide sequence ID" value="NZ_AP026867.1"/>
</dbReference>
<dbReference type="KEGG" id="aup:AsAng_0041640"/>
<dbReference type="Gene3D" id="3.40.50.720">
    <property type="entry name" value="NAD(P)-binding Rossmann-like Domain"/>
    <property type="match status" value="1"/>
</dbReference>
<dbReference type="Proteomes" id="UP001060919">
    <property type="component" value="Chromosome"/>
</dbReference>
<evidence type="ECO:0000256" key="3">
    <source>
        <dbReference type="ARBA" id="ARBA00023277"/>
    </source>
</evidence>